<feature type="domain" description="SUF system FeS cluster assembly SufBD core" evidence="2">
    <location>
        <begin position="99"/>
        <end position="315"/>
    </location>
</feature>
<dbReference type="EMBL" id="AP018712">
    <property type="protein sequence ID" value="BBE31266.1"/>
    <property type="molecule type" value="Genomic_DNA"/>
</dbReference>
<organism evidence="3 4">
    <name type="scientific">Tepiditoga spiralis</name>
    <dbReference type="NCBI Taxonomy" id="2108365"/>
    <lineage>
        <taxon>Bacteria</taxon>
        <taxon>Thermotogati</taxon>
        <taxon>Thermotogota</taxon>
        <taxon>Thermotogae</taxon>
        <taxon>Petrotogales</taxon>
        <taxon>Petrotogaceae</taxon>
        <taxon>Tepiditoga</taxon>
    </lineage>
</organism>
<proteinExistence type="inferred from homology"/>
<evidence type="ECO:0000313" key="4">
    <source>
        <dbReference type="Proteomes" id="UP000516361"/>
    </source>
</evidence>
<dbReference type="InParanoid" id="A0A7G1G7E4"/>
<protein>
    <recommendedName>
        <fullName evidence="2">SUF system FeS cluster assembly SufBD core domain-containing protein</fullName>
    </recommendedName>
</protein>
<sequence>MIEKNQSKEFEYISKAYEKSGGDVSKLLSKDIVSIIISGNKILGRNTVEGIDLKSEIKDNFVKVIFTAKDGVKLKKQIHLCVGYLEKFGEQHLEYEFNIGNDCSLNFLSHCTFPAAKDILHEMTANLKIGENSKVSFEDIHFHNEEGLVTLDTKYYANVGKNSVYDSRFKLVKTRIGNMKVLMDVNLEENAKTYLETKVKAKKDDRLEVNEIIRLTGTKSSGIAKSYVIAQDESYAKIVNEAYGDGDYSVGHIECTEIVDGNKVDVQTIPLLRVRNELSELTHEASVGRINPGQLETLMSKGLSEDEATELIIKGVLV</sequence>
<keyword evidence="4" id="KW-1185">Reference proteome</keyword>
<evidence type="ECO:0000313" key="3">
    <source>
        <dbReference type="EMBL" id="BBE31266.1"/>
    </source>
</evidence>
<dbReference type="SUPFAM" id="SSF101960">
    <property type="entry name" value="Stabilizer of iron transporter SufD"/>
    <property type="match status" value="1"/>
</dbReference>
<dbReference type="GO" id="GO:0016226">
    <property type="term" value="P:iron-sulfur cluster assembly"/>
    <property type="evidence" value="ECO:0007669"/>
    <property type="project" value="InterPro"/>
</dbReference>
<evidence type="ECO:0000259" key="2">
    <source>
        <dbReference type="Pfam" id="PF01458"/>
    </source>
</evidence>
<accession>A0A7G1G7E4</accession>
<dbReference type="Proteomes" id="UP000516361">
    <property type="component" value="Chromosome"/>
</dbReference>
<dbReference type="InterPro" id="IPR037284">
    <property type="entry name" value="SUF_FeS_clus_asmbl_SufBD_sf"/>
</dbReference>
<dbReference type="KEGG" id="ocy:OSSY52_14070"/>
<dbReference type="InterPro" id="IPR055346">
    <property type="entry name" value="Fe-S_cluster_assembly_SufBD"/>
</dbReference>
<dbReference type="Pfam" id="PF01458">
    <property type="entry name" value="SUFBD_core"/>
    <property type="match status" value="1"/>
</dbReference>
<reference evidence="3 4" key="1">
    <citation type="submission" date="2018-06" db="EMBL/GenBank/DDBJ databases">
        <title>Genome sequencing of Oceanotoga sp. sy52.</title>
        <authorList>
            <person name="Mori K."/>
        </authorList>
    </citation>
    <scope>NUCLEOTIDE SEQUENCE [LARGE SCALE GENOMIC DNA]</scope>
    <source>
        <strain evidence="4">sy52</strain>
    </source>
</reference>
<dbReference type="PANTHER" id="PTHR30508:SF1">
    <property type="entry name" value="UPF0051 PROTEIN ABCI8, CHLOROPLASTIC-RELATED"/>
    <property type="match status" value="1"/>
</dbReference>
<dbReference type="RefSeq" id="WP_190613698.1">
    <property type="nucleotide sequence ID" value="NZ_AP018712.1"/>
</dbReference>
<name>A0A7G1G7E4_9BACT</name>
<dbReference type="PANTHER" id="PTHR30508">
    <property type="entry name" value="FES CLUSTER ASSEMBLY PROTEIN SUF"/>
    <property type="match status" value="1"/>
</dbReference>
<gene>
    <name evidence="3" type="ORF">OSSY52_14070</name>
</gene>
<comment type="similarity">
    <text evidence="1">Belongs to the iron-sulfur cluster assembly SufBD family.</text>
</comment>
<dbReference type="AlphaFoldDB" id="A0A7G1G7E4"/>
<dbReference type="InterPro" id="IPR000825">
    <property type="entry name" value="SUF_FeS_clus_asmbl_SufBD_core"/>
</dbReference>
<evidence type="ECO:0000256" key="1">
    <source>
        <dbReference type="ARBA" id="ARBA00043967"/>
    </source>
</evidence>